<dbReference type="Pfam" id="PF02784">
    <property type="entry name" value="Orn_Arg_deC_N"/>
    <property type="match status" value="1"/>
</dbReference>
<name>A0ABW7C7C7_9CYAN</name>
<dbReference type="InterPro" id="IPR009006">
    <property type="entry name" value="Ala_racemase/Decarboxylase_C"/>
</dbReference>
<feature type="domain" description="Orn/DAP/Arg decarboxylase 2 N-terminal" evidence="13">
    <location>
        <begin position="163"/>
        <end position="413"/>
    </location>
</feature>
<evidence type="ECO:0000256" key="11">
    <source>
        <dbReference type="ARBA" id="ARBA00023239"/>
    </source>
</evidence>
<evidence type="ECO:0000256" key="8">
    <source>
        <dbReference type="ARBA" id="ARBA00022898"/>
    </source>
</evidence>
<evidence type="ECO:0000259" key="15">
    <source>
        <dbReference type="Pfam" id="PF17944"/>
    </source>
</evidence>
<dbReference type="InterPro" id="IPR022657">
    <property type="entry name" value="De-COase2_CS"/>
</dbReference>
<dbReference type="Pfam" id="PF17944">
    <property type="entry name" value="Arg_decarbox_C"/>
    <property type="match status" value="1"/>
</dbReference>
<evidence type="ECO:0000256" key="10">
    <source>
        <dbReference type="ARBA" id="ARBA00023115"/>
    </source>
</evidence>
<evidence type="ECO:0000256" key="7">
    <source>
        <dbReference type="ARBA" id="ARBA00022842"/>
    </source>
</evidence>
<reference evidence="17" key="1">
    <citation type="journal article" date="2024" name="Algal Res.">
        <title>Biochemical, toxicological and genomic investigation of a high-biomass producing Limnothrix strain isolated from Italian shallow drinking water reservoir.</title>
        <authorList>
            <person name="Simonazzi M."/>
            <person name="Shishido T.K."/>
            <person name="Delbaje E."/>
            <person name="Wahlsten M."/>
            <person name="Fewer D.P."/>
            <person name="Sivonen K."/>
            <person name="Pezzolesi L."/>
            <person name="Pistocchi R."/>
        </authorList>
    </citation>
    <scope>NUCLEOTIDE SEQUENCE [LARGE SCALE GENOMIC DNA]</scope>
    <source>
        <strain evidence="17">LRLZ20PSL1</strain>
    </source>
</reference>
<comment type="caution">
    <text evidence="16">The sequence shown here is derived from an EMBL/GenBank/DDBJ whole genome shotgun (WGS) entry which is preliminary data.</text>
</comment>
<comment type="pathway">
    <text evidence="12">Amine and polyamine biosynthesis; agmatine biosynthesis; agmatine from L-arginine: step 1/1.</text>
</comment>
<evidence type="ECO:0000313" key="16">
    <source>
        <dbReference type="EMBL" id="MFG3817093.1"/>
    </source>
</evidence>
<dbReference type="CDD" id="cd06830">
    <property type="entry name" value="PLPDE_III_ADC"/>
    <property type="match status" value="1"/>
</dbReference>
<evidence type="ECO:0000313" key="17">
    <source>
        <dbReference type="Proteomes" id="UP001604335"/>
    </source>
</evidence>
<dbReference type="InterPro" id="IPR041128">
    <property type="entry name" value="Arg_decarbox_C"/>
</dbReference>
<dbReference type="Gene3D" id="3.20.20.10">
    <property type="entry name" value="Alanine racemase"/>
    <property type="match status" value="1"/>
</dbReference>
<evidence type="ECO:0000256" key="3">
    <source>
        <dbReference type="ARBA" id="ARBA00002257"/>
    </source>
</evidence>
<keyword evidence="6 12" id="KW-0210">Decarboxylase</keyword>
<keyword evidence="8 12" id="KW-0663">Pyridoxal phosphate</keyword>
<dbReference type="PROSITE" id="PS00879">
    <property type="entry name" value="ODR_DC_2_2"/>
    <property type="match status" value="1"/>
</dbReference>
<comment type="function">
    <text evidence="3 12">Catalyzes the biosynthesis of agmatine from arginine.</text>
</comment>
<evidence type="ECO:0000256" key="12">
    <source>
        <dbReference type="HAMAP-Rule" id="MF_01417"/>
    </source>
</evidence>
<dbReference type="InterPro" id="IPR002985">
    <property type="entry name" value="Arg_decrbxlase"/>
</dbReference>
<feature type="domain" description="Arginine decarboxylase helical bundle" evidence="14">
    <location>
        <begin position="439"/>
        <end position="519"/>
    </location>
</feature>
<dbReference type="Proteomes" id="UP001604335">
    <property type="component" value="Unassembled WGS sequence"/>
</dbReference>
<comment type="similarity">
    <text evidence="4 12">Belongs to the Orn/Lys/Arg decarboxylase class-II family. SpeA subfamily.</text>
</comment>
<feature type="domain" description="Arginine decarboxylase C-terminal helical" evidence="15">
    <location>
        <begin position="660"/>
        <end position="713"/>
    </location>
</feature>
<keyword evidence="11 12" id="KW-0456">Lyase</keyword>
<dbReference type="PANTHER" id="PTHR43295:SF9">
    <property type="entry name" value="BIOSYNTHETIC ARGININE DECARBOXYLASE"/>
    <property type="match status" value="1"/>
</dbReference>
<evidence type="ECO:0000259" key="13">
    <source>
        <dbReference type="Pfam" id="PF02784"/>
    </source>
</evidence>
<evidence type="ECO:0000259" key="14">
    <source>
        <dbReference type="Pfam" id="PF17810"/>
    </source>
</evidence>
<evidence type="ECO:0000256" key="4">
    <source>
        <dbReference type="ARBA" id="ARBA00008357"/>
    </source>
</evidence>
<feature type="binding site" evidence="12">
    <location>
        <begin position="354"/>
        <end position="364"/>
    </location>
    <ligand>
        <name>substrate</name>
    </ligand>
</feature>
<dbReference type="EC" id="4.1.1.19" evidence="12"/>
<dbReference type="PIRSF" id="PIRSF001336">
    <property type="entry name" value="Arg_decrbxlase"/>
    <property type="match status" value="1"/>
</dbReference>
<dbReference type="PROSITE" id="PS00878">
    <property type="entry name" value="ODR_DC_2_1"/>
    <property type="match status" value="1"/>
</dbReference>
<dbReference type="PANTHER" id="PTHR43295">
    <property type="entry name" value="ARGININE DECARBOXYLASE"/>
    <property type="match status" value="1"/>
</dbReference>
<dbReference type="Pfam" id="PF17810">
    <property type="entry name" value="Arg_decarb_HB"/>
    <property type="match status" value="1"/>
</dbReference>
<dbReference type="InterPro" id="IPR029066">
    <property type="entry name" value="PLP-binding_barrel"/>
</dbReference>
<proteinExistence type="inferred from homology"/>
<dbReference type="HAMAP" id="MF_01417">
    <property type="entry name" value="SpeA"/>
    <property type="match status" value="1"/>
</dbReference>
<evidence type="ECO:0000256" key="6">
    <source>
        <dbReference type="ARBA" id="ARBA00022793"/>
    </source>
</evidence>
<dbReference type="Gene3D" id="1.10.287.3440">
    <property type="match status" value="1"/>
</dbReference>
<accession>A0ABW7C7C7</accession>
<dbReference type="PRINTS" id="PR01179">
    <property type="entry name" value="ODADCRBXLASE"/>
</dbReference>
<sequence length="715" mass="79852">MGIDLTVETATAESTIAQAESPMVDGSVTAKATEELARSDRGGRRKRGMRADTRTAIQGLTELAQKTNSVTGERPWTIEDSEATYRIRAWGEPYFSINAAGHVTVSPKAERGGAIDLHELVEALKQRNLGLPLLIRFTDILADRIERLTAVFAKAIAKYKYAGGYKGVFPVKCNQQRHLIEDLVEFGQPYQFGLEAGSKPELMIALAMLTTPGAMLICNGYKDREYIETAILAQRLGKTPVIVLEQVEEVKLAISASQRLGIKPILGVRAKLNAKGVGRWGDSAGDRAKFGLTIPEILGAVDQLRQADMLDCLQLLHFHIGSQISSISVIKDAIREASQIYVELHELGAGMQYLDVGGGLGIDYDGSKTNFHASTNYTLQNYADDIVAAVNDTCSSRGVKVPTLISESGRAVASHQSVLVFDVLSVSQMAFTEPQPSEPEDHAALKSLYETYSLIDRDNYQEMFHDATQTRDEALSLFSFGYLSLPDRAKIERLYWACCTKIREIVRKEDYVPDDLEYLEQMMSSIYYINMSVFQSAPDTWAIGQLFPIAPIHRLDEEPTERGILADLTCDSDGKIDQFIDLRDVKNVLELHALKPVDPSQQEAYGDREYEPYYLGMFLNGAYQEIMGSLHNLFGDTNTVHIHLTPKGYRIEHVVRGDTMKEALSYVQYEPEDLVESMRRQAEQAMQEKHISLRESQLLLQNYERSLQGYTYLAP</sequence>
<organism evidence="16 17">
    <name type="scientific">Limnothrix redekei LRLZ20PSL1</name>
    <dbReference type="NCBI Taxonomy" id="3112953"/>
    <lineage>
        <taxon>Bacteria</taxon>
        <taxon>Bacillati</taxon>
        <taxon>Cyanobacteriota</taxon>
        <taxon>Cyanophyceae</taxon>
        <taxon>Pseudanabaenales</taxon>
        <taxon>Pseudanabaenaceae</taxon>
        <taxon>Limnothrix</taxon>
    </lineage>
</organism>
<evidence type="ECO:0000256" key="1">
    <source>
        <dbReference type="ARBA" id="ARBA00001933"/>
    </source>
</evidence>
<evidence type="ECO:0000256" key="2">
    <source>
        <dbReference type="ARBA" id="ARBA00001946"/>
    </source>
</evidence>
<dbReference type="GO" id="GO:0008792">
    <property type="term" value="F:arginine decarboxylase activity"/>
    <property type="evidence" value="ECO:0007669"/>
    <property type="project" value="UniProtKB-EC"/>
</dbReference>
<comment type="cofactor">
    <cofactor evidence="2 12">
        <name>Mg(2+)</name>
        <dbReference type="ChEBI" id="CHEBI:18420"/>
    </cofactor>
</comment>
<dbReference type="SUPFAM" id="SSF50621">
    <property type="entry name" value="Alanine racemase C-terminal domain-like"/>
    <property type="match status" value="1"/>
</dbReference>
<dbReference type="NCBIfam" id="NF003763">
    <property type="entry name" value="PRK05354.1"/>
    <property type="match status" value="1"/>
</dbReference>
<keyword evidence="5 12" id="KW-0479">Metal-binding</keyword>
<dbReference type="InterPro" id="IPR040634">
    <property type="entry name" value="Arg_decarb_HB"/>
</dbReference>
<keyword evidence="7 12" id="KW-0460">Magnesium</keyword>
<dbReference type="Gene3D" id="1.20.58.930">
    <property type="match status" value="1"/>
</dbReference>
<comment type="cofactor">
    <cofactor evidence="1 12">
        <name>pyridoxal 5'-phosphate</name>
        <dbReference type="ChEBI" id="CHEBI:597326"/>
    </cofactor>
</comment>
<protein>
    <recommendedName>
        <fullName evidence="12">Biosynthetic arginine decarboxylase</fullName>
        <shortName evidence="12">ADC</shortName>
        <ecNumber evidence="12">4.1.1.19</ecNumber>
    </recommendedName>
</protein>
<keyword evidence="10 12" id="KW-0620">Polyamine biosynthesis</keyword>
<feature type="modified residue" description="N6-(pyridoxal phosphate)lysine" evidence="12">
    <location>
        <position position="172"/>
    </location>
</feature>
<keyword evidence="17" id="KW-1185">Reference proteome</keyword>
<dbReference type="SUPFAM" id="SSF51419">
    <property type="entry name" value="PLP-binding barrel"/>
    <property type="match status" value="1"/>
</dbReference>
<gene>
    <name evidence="12 16" type="primary">speA</name>
    <name evidence="16" type="ORF">VPK24_05550</name>
</gene>
<dbReference type="EMBL" id="JAZAQF010000028">
    <property type="protein sequence ID" value="MFG3817093.1"/>
    <property type="molecule type" value="Genomic_DNA"/>
</dbReference>
<dbReference type="PRINTS" id="PR01180">
    <property type="entry name" value="ARGDCRBXLASE"/>
</dbReference>
<dbReference type="InterPro" id="IPR000183">
    <property type="entry name" value="Orn/DAP/Arg_de-COase"/>
</dbReference>
<comment type="catalytic activity">
    <reaction evidence="12">
        <text>L-arginine + H(+) = agmatine + CO2</text>
        <dbReference type="Rhea" id="RHEA:17641"/>
        <dbReference type="ChEBI" id="CHEBI:15378"/>
        <dbReference type="ChEBI" id="CHEBI:16526"/>
        <dbReference type="ChEBI" id="CHEBI:32682"/>
        <dbReference type="ChEBI" id="CHEBI:58145"/>
        <dbReference type="EC" id="4.1.1.19"/>
    </reaction>
</comment>
<dbReference type="InterPro" id="IPR022644">
    <property type="entry name" value="De-COase2_N"/>
</dbReference>
<dbReference type="Gene3D" id="2.40.37.10">
    <property type="entry name" value="Lyase, Ornithine Decarboxylase, Chain A, domain 1"/>
    <property type="match status" value="1"/>
</dbReference>
<evidence type="ECO:0000256" key="9">
    <source>
        <dbReference type="ARBA" id="ARBA00023066"/>
    </source>
</evidence>
<dbReference type="InterPro" id="IPR022653">
    <property type="entry name" value="De-COase2_pyr-phos_BS"/>
</dbReference>
<keyword evidence="9 12" id="KW-0745">Spermidine biosynthesis</keyword>
<evidence type="ECO:0000256" key="5">
    <source>
        <dbReference type="ARBA" id="ARBA00022723"/>
    </source>
</evidence>
<dbReference type="NCBIfam" id="TIGR01273">
    <property type="entry name" value="speA"/>
    <property type="match status" value="1"/>
</dbReference>